<evidence type="ECO:0000256" key="1">
    <source>
        <dbReference type="ARBA" id="ARBA00004479"/>
    </source>
</evidence>
<evidence type="ECO:0000256" key="3">
    <source>
        <dbReference type="ARBA" id="ARBA00022527"/>
    </source>
</evidence>
<evidence type="ECO:0000256" key="8">
    <source>
        <dbReference type="ARBA" id="ARBA00047899"/>
    </source>
</evidence>
<keyword evidence="4" id="KW-0808">Transferase</keyword>
<dbReference type="GO" id="GO:0005524">
    <property type="term" value="F:ATP binding"/>
    <property type="evidence" value="ECO:0007669"/>
    <property type="project" value="UniProtKB-KW"/>
</dbReference>
<dbReference type="SUPFAM" id="SSF56112">
    <property type="entry name" value="Protein kinase-like (PK-like)"/>
    <property type="match status" value="1"/>
</dbReference>
<sequence>MTNLMQTNPVEFGNDSFAIENFKGKSSSLPLINAMSDYRRECRYSPRAGGDFEGMELKTISFTLNQLKSAIGNFNGTNKIGEEGMLSDKNIIVVKQLSSESRQGNRLKNGRLILDWSTRFKICVRIARGLAFLHEESRLKIVHRDIKPTNVLVDKDLNPKIADFGLARLHDEGQTHASTQDIWHLSTHCGDFLSDKADVYSFGVLALEIVSSKHNTSYIARDNYICLLHWVCSISLSLKDTYCSLRKTFHFWRVSGAVSSNKQSS</sequence>
<dbReference type="PROSITE" id="PS00108">
    <property type="entry name" value="PROTEIN_KINASE_ST"/>
    <property type="match status" value="1"/>
</dbReference>
<comment type="subcellular location">
    <subcellularLocation>
        <location evidence="1">Membrane</location>
        <topology evidence="1">Single-pass type I membrane protein</topology>
    </subcellularLocation>
</comment>
<gene>
    <name evidence="11" type="ORF">OSB04_017138</name>
</gene>
<comment type="catalytic activity">
    <reaction evidence="9">
        <text>L-seryl-[protein] + ATP = O-phospho-L-seryl-[protein] + ADP + H(+)</text>
        <dbReference type="Rhea" id="RHEA:17989"/>
        <dbReference type="Rhea" id="RHEA-COMP:9863"/>
        <dbReference type="Rhea" id="RHEA-COMP:11604"/>
        <dbReference type="ChEBI" id="CHEBI:15378"/>
        <dbReference type="ChEBI" id="CHEBI:29999"/>
        <dbReference type="ChEBI" id="CHEBI:30616"/>
        <dbReference type="ChEBI" id="CHEBI:83421"/>
        <dbReference type="ChEBI" id="CHEBI:456216"/>
        <dbReference type="EC" id="2.7.11.1"/>
    </reaction>
</comment>
<name>A0AA38T2C7_9ASTR</name>
<dbReference type="SMART" id="SM00220">
    <property type="entry name" value="S_TKc"/>
    <property type="match status" value="1"/>
</dbReference>
<proteinExistence type="predicted"/>
<dbReference type="InterPro" id="IPR001245">
    <property type="entry name" value="Ser-Thr/Tyr_kinase_cat_dom"/>
</dbReference>
<accession>A0AA38T2C7</accession>
<evidence type="ECO:0000313" key="12">
    <source>
        <dbReference type="Proteomes" id="UP001172457"/>
    </source>
</evidence>
<dbReference type="EC" id="2.7.11.1" evidence="2"/>
<keyword evidence="5" id="KW-0547">Nucleotide-binding</keyword>
<evidence type="ECO:0000256" key="5">
    <source>
        <dbReference type="ARBA" id="ARBA00022741"/>
    </source>
</evidence>
<evidence type="ECO:0000256" key="6">
    <source>
        <dbReference type="ARBA" id="ARBA00022777"/>
    </source>
</evidence>
<dbReference type="FunFam" id="1.10.510.10:FF:001023">
    <property type="entry name" value="Os07g0541700 protein"/>
    <property type="match status" value="1"/>
</dbReference>
<dbReference type="EMBL" id="JARYMX010000004">
    <property type="protein sequence ID" value="KAJ9553093.1"/>
    <property type="molecule type" value="Genomic_DNA"/>
</dbReference>
<keyword evidence="3" id="KW-0723">Serine/threonine-protein kinase</keyword>
<dbReference type="PANTHER" id="PTHR48006">
    <property type="entry name" value="LEUCINE-RICH REPEAT-CONTAINING PROTEIN DDB_G0281931-RELATED"/>
    <property type="match status" value="1"/>
</dbReference>
<keyword evidence="12" id="KW-1185">Reference proteome</keyword>
<evidence type="ECO:0000256" key="4">
    <source>
        <dbReference type="ARBA" id="ARBA00022679"/>
    </source>
</evidence>
<dbReference type="InterPro" id="IPR008271">
    <property type="entry name" value="Ser/Thr_kinase_AS"/>
</dbReference>
<evidence type="ECO:0000256" key="9">
    <source>
        <dbReference type="ARBA" id="ARBA00048679"/>
    </source>
</evidence>
<dbReference type="PROSITE" id="PS50011">
    <property type="entry name" value="PROTEIN_KINASE_DOM"/>
    <property type="match status" value="1"/>
</dbReference>
<keyword evidence="7" id="KW-0067">ATP-binding</keyword>
<evidence type="ECO:0000313" key="11">
    <source>
        <dbReference type="EMBL" id="KAJ9553093.1"/>
    </source>
</evidence>
<organism evidence="11 12">
    <name type="scientific">Centaurea solstitialis</name>
    <name type="common">yellow star-thistle</name>
    <dbReference type="NCBI Taxonomy" id="347529"/>
    <lineage>
        <taxon>Eukaryota</taxon>
        <taxon>Viridiplantae</taxon>
        <taxon>Streptophyta</taxon>
        <taxon>Embryophyta</taxon>
        <taxon>Tracheophyta</taxon>
        <taxon>Spermatophyta</taxon>
        <taxon>Magnoliopsida</taxon>
        <taxon>eudicotyledons</taxon>
        <taxon>Gunneridae</taxon>
        <taxon>Pentapetalae</taxon>
        <taxon>asterids</taxon>
        <taxon>campanulids</taxon>
        <taxon>Asterales</taxon>
        <taxon>Asteraceae</taxon>
        <taxon>Carduoideae</taxon>
        <taxon>Cardueae</taxon>
        <taxon>Centaureinae</taxon>
        <taxon>Centaurea</taxon>
    </lineage>
</organism>
<dbReference type="AlphaFoldDB" id="A0AA38T2C7"/>
<dbReference type="Gene3D" id="1.10.510.10">
    <property type="entry name" value="Transferase(Phosphotransferase) domain 1"/>
    <property type="match status" value="1"/>
</dbReference>
<keyword evidence="6" id="KW-0418">Kinase</keyword>
<evidence type="ECO:0000256" key="7">
    <source>
        <dbReference type="ARBA" id="ARBA00022840"/>
    </source>
</evidence>
<dbReference type="InterPro" id="IPR051824">
    <property type="entry name" value="LRR_Rcpt-Like_S/T_Kinase"/>
</dbReference>
<evidence type="ECO:0000256" key="2">
    <source>
        <dbReference type="ARBA" id="ARBA00012513"/>
    </source>
</evidence>
<dbReference type="Proteomes" id="UP001172457">
    <property type="component" value="Chromosome 4"/>
</dbReference>
<dbReference type="PANTHER" id="PTHR48006:SF72">
    <property type="entry name" value="LRR RECEPTOR-LIKE SERINE_THREONINE-PROTEIN KINASE RFK1-RELATED"/>
    <property type="match status" value="1"/>
</dbReference>
<comment type="caution">
    <text evidence="11">The sequence shown here is derived from an EMBL/GenBank/DDBJ whole genome shotgun (WGS) entry which is preliminary data.</text>
</comment>
<protein>
    <recommendedName>
        <fullName evidence="2">non-specific serine/threonine protein kinase</fullName>
        <ecNumber evidence="2">2.7.11.1</ecNumber>
    </recommendedName>
</protein>
<dbReference type="Pfam" id="PF07714">
    <property type="entry name" value="PK_Tyr_Ser-Thr"/>
    <property type="match status" value="1"/>
</dbReference>
<dbReference type="InterPro" id="IPR000719">
    <property type="entry name" value="Prot_kinase_dom"/>
</dbReference>
<reference evidence="11" key="1">
    <citation type="submission" date="2023-03" db="EMBL/GenBank/DDBJ databases">
        <title>Chromosome-scale reference genome and RAD-based genetic map of yellow starthistle (Centaurea solstitialis) reveal putative structural variation and QTLs associated with invader traits.</title>
        <authorList>
            <person name="Reatini B."/>
            <person name="Cang F.A."/>
            <person name="Jiang Q."/>
            <person name="Mckibben M.T.W."/>
            <person name="Barker M.S."/>
            <person name="Rieseberg L.H."/>
            <person name="Dlugosch K.M."/>
        </authorList>
    </citation>
    <scope>NUCLEOTIDE SEQUENCE</scope>
    <source>
        <strain evidence="11">CAN-66</strain>
        <tissue evidence="11">Leaf</tissue>
    </source>
</reference>
<dbReference type="GO" id="GO:0004674">
    <property type="term" value="F:protein serine/threonine kinase activity"/>
    <property type="evidence" value="ECO:0007669"/>
    <property type="project" value="UniProtKB-KW"/>
</dbReference>
<evidence type="ECO:0000259" key="10">
    <source>
        <dbReference type="PROSITE" id="PS50011"/>
    </source>
</evidence>
<comment type="catalytic activity">
    <reaction evidence="8">
        <text>L-threonyl-[protein] + ATP = O-phospho-L-threonyl-[protein] + ADP + H(+)</text>
        <dbReference type="Rhea" id="RHEA:46608"/>
        <dbReference type="Rhea" id="RHEA-COMP:11060"/>
        <dbReference type="Rhea" id="RHEA-COMP:11605"/>
        <dbReference type="ChEBI" id="CHEBI:15378"/>
        <dbReference type="ChEBI" id="CHEBI:30013"/>
        <dbReference type="ChEBI" id="CHEBI:30616"/>
        <dbReference type="ChEBI" id="CHEBI:61977"/>
        <dbReference type="ChEBI" id="CHEBI:456216"/>
        <dbReference type="EC" id="2.7.11.1"/>
    </reaction>
</comment>
<dbReference type="GO" id="GO:0016020">
    <property type="term" value="C:membrane"/>
    <property type="evidence" value="ECO:0007669"/>
    <property type="project" value="UniProtKB-SubCell"/>
</dbReference>
<feature type="domain" description="Protein kinase" evidence="10">
    <location>
        <begin position="1"/>
        <end position="265"/>
    </location>
</feature>
<dbReference type="InterPro" id="IPR011009">
    <property type="entry name" value="Kinase-like_dom_sf"/>
</dbReference>